<sequence length="57" mass="5971">MTGGLTELLSVRASLTESGSVKHSFMVRWEIATGGRRCTDGSSRKWTGSAVSGGLVV</sequence>
<evidence type="ECO:0000313" key="2">
    <source>
        <dbReference type="EMBL" id="MBB4682785.1"/>
    </source>
</evidence>
<name>A0A840IMU2_9PSEU</name>
<comment type="caution">
    <text evidence="2">The sequence shown here is derived from an EMBL/GenBank/DDBJ whole genome shotgun (WGS) entry which is preliminary data.</text>
</comment>
<reference evidence="2 3" key="1">
    <citation type="submission" date="2020-08" db="EMBL/GenBank/DDBJ databases">
        <title>Sequencing the genomes of 1000 actinobacteria strains.</title>
        <authorList>
            <person name="Klenk H.-P."/>
        </authorList>
    </citation>
    <scope>NUCLEOTIDE SEQUENCE [LARGE SCALE GENOMIC DNA]</scope>
    <source>
        <strain evidence="2 3">DSM 45859</strain>
    </source>
</reference>
<protein>
    <submittedName>
        <fullName evidence="2">Uncharacterized protein</fullName>
    </submittedName>
</protein>
<proteinExistence type="predicted"/>
<dbReference type="Proteomes" id="UP000581769">
    <property type="component" value="Unassembled WGS sequence"/>
</dbReference>
<organism evidence="2 3">
    <name type="scientific">Amycolatopsis jiangsuensis</name>
    <dbReference type="NCBI Taxonomy" id="1181879"/>
    <lineage>
        <taxon>Bacteria</taxon>
        <taxon>Bacillati</taxon>
        <taxon>Actinomycetota</taxon>
        <taxon>Actinomycetes</taxon>
        <taxon>Pseudonocardiales</taxon>
        <taxon>Pseudonocardiaceae</taxon>
        <taxon>Amycolatopsis</taxon>
    </lineage>
</organism>
<dbReference type="AlphaFoldDB" id="A0A840IMU2"/>
<evidence type="ECO:0000256" key="1">
    <source>
        <dbReference type="SAM" id="MobiDB-lite"/>
    </source>
</evidence>
<accession>A0A840IMU2</accession>
<evidence type="ECO:0000313" key="3">
    <source>
        <dbReference type="Proteomes" id="UP000581769"/>
    </source>
</evidence>
<feature type="region of interest" description="Disordered" evidence="1">
    <location>
        <begin position="36"/>
        <end position="57"/>
    </location>
</feature>
<gene>
    <name evidence="2" type="ORF">BJY18_000270</name>
</gene>
<dbReference type="EMBL" id="JACHMG010000001">
    <property type="protein sequence ID" value="MBB4682785.1"/>
    <property type="molecule type" value="Genomic_DNA"/>
</dbReference>
<keyword evidence="3" id="KW-1185">Reference proteome</keyword>